<keyword evidence="1" id="KW-1133">Transmembrane helix</keyword>
<evidence type="ECO:0000313" key="3">
    <source>
        <dbReference type="Proteomes" id="UP000315525"/>
    </source>
</evidence>
<feature type="transmembrane region" description="Helical" evidence="1">
    <location>
        <begin position="27"/>
        <end position="48"/>
    </location>
</feature>
<feature type="transmembrane region" description="Helical" evidence="1">
    <location>
        <begin position="231"/>
        <end position="256"/>
    </location>
</feature>
<feature type="transmembrane region" description="Helical" evidence="1">
    <location>
        <begin position="152"/>
        <end position="182"/>
    </location>
</feature>
<keyword evidence="1" id="KW-0812">Transmembrane</keyword>
<dbReference type="PANTHER" id="PTHR43471">
    <property type="entry name" value="ABC TRANSPORTER PERMEASE"/>
    <property type="match status" value="1"/>
</dbReference>
<dbReference type="Proteomes" id="UP000315525">
    <property type="component" value="Unassembled WGS sequence"/>
</dbReference>
<proteinExistence type="predicted"/>
<sequence length="261" mass="28978">MELIGGRHLRIAAVVKNTFRQAIRDKVLYVLLFFGVLTMASGIIIGPLSLGEAPRISKDLGLAAISIFGTLIAILTGTRLVYEEIEKKTAYLIVPKPIERWQFLLGKYLGLLCVLFLVVLIMSFAFTLYVLVTEGSLHVHLWKAVLLTFFELAVITAIAILFSTFATPVGSGVFAFAVFFLGHVTRDLRALGEISESAVVKLVTNFAYYVLPNLSNFNIRGEVVHNVPVPWSQIVYAITYGLIYTIVALSVSMVIFQRRDF</sequence>
<organism evidence="2 3">
    <name type="scientific">candidate division TA06 bacterium</name>
    <dbReference type="NCBI Taxonomy" id="2250710"/>
    <lineage>
        <taxon>Bacteria</taxon>
        <taxon>Bacteria division TA06</taxon>
    </lineage>
</organism>
<dbReference type="GO" id="GO:0005886">
    <property type="term" value="C:plasma membrane"/>
    <property type="evidence" value="ECO:0007669"/>
    <property type="project" value="UniProtKB-SubCell"/>
</dbReference>
<keyword evidence="1" id="KW-0472">Membrane</keyword>
<dbReference type="EMBL" id="SOJN01000075">
    <property type="protein sequence ID" value="TET45783.1"/>
    <property type="molecule type" value="Genomic_DNA"/>
</dbReference>
<reference evidence="2 3" key="1">
    <citation type="submission" date="2019-03" db="EMBL/GenBank/DDBJ databases">
        <title>Metabolic potential of uncultured bacteria and archaea associated with petroleum seepage in deep-sea sediments.</title>
        <authorList>
            <person name="Dong X."/>
            <person name="Hubert C."/>
        </authorList>
    </citation>
    <scope>NUCLEOTIDE SEQUENCE [LARGE SCALE GENOMIC DNA]</scope>
    <source>
        <strain evidence="2">E44_bin18</strain>
    </source>
</reference>
<evidence type="ECO:0000313" key="2">
    <source>
        <dbReference type="EMBL" id="TET45783.1"/>
    </source>
</evidence>
<dbReference type="Pfam" id="PF12679">
    <property type="entry name" value="ABC2_membrane_2"/>
    <property type="match status" value="1"/>
</dbReference>
<gene>
    <name evidence="2" type="ORF">E3J62_06320</name>
</gene>
<comment type="caution">
    <text evidence="2">The sequence shown here is derived from an EMBL/GenBank/DDBJ whole genome shotgun (WGS) entry which is preliminary data.</text>
</comment>
<accession>A0A523UT98</accession>
<dbReference type="GO" id="GO:0140359">
    <property type="term" value="F:ABC-type transporter activity"/>
    <property type="evidence" value="ECO:0007669"/>
    <property type="project" value="InterPro"/>
</dbReference>
<feature type="transmembrane region" description="Helical" evidence="1">
    <location>
        <begin position="108"/>
        <end position="132"/>
    </location>
</feature>
<feature type="transmembrane region" description="Helical" evidence="1">
    <location>
        <begin position="60"/>
        <end position="82"/>
    </location>
</feature>
<feature type="transmembrane region" description="Helical" evidence="1">
    <location>
        <begin position="194"/>
        <end position="211"/>
    </location>
</feature>
<dbReference type="PANTHER" id="PTHR43471:SF10">
    <property type="entry name" value="SLL1107 PROTEIN"/>
    <property type="match status" value="1"/>
</dbReference>
<evidence type="ECO:0008006" key="4">
    <source>
        <dbReference type="Google" id="ProtNLM"/>
    </source>
</evidence>
<protein>
    <recommendedName>
        <fullName evidence="4">ABC transporter permease</fullName>
    </recommendedName>
</protein>
<dbReference type="AlphaFoldDB" id="A0A523UT98"/>
<evidence type="ECO:0000256" key="1">
    <source>
        <dbReference type="SAM" id="Phobius"/>
    </source>
</evidence>
<name>A0A523UT98_UNCT6</name>